<evidence type="ECO:0000313" key="3">
    <source>
        <dbReference type="Proteomes" id="UP000285430"/>
    </source>
</evidence>
<dbReference type="EMBL" id="QUTH01004755">
    <property type="protein sequence ID" value="RHZ12330.1"/>
    <property type="molecule type" value="Genomic_DNA"/>
</dbReference>
<comment type="caution">
    <text evidence="2">The sequence shown here is derived from an EMBL/GenBank/DDBJ whole genome shotgun (WGS) entry which is preliminary data.</text>
</comment>
<dbReference type="AlphaFoldDB" id="A0A3R7A444"/>
<name>A0A3R7A444_APHAT</name>
<reference evidence="2 3" key="1">
    <citation type="submission" date="2018-08" db="EMBL/GenBank/DDBJ databases">
        <title>Aphanomyces genome sequencing and annotation.</title>
        <authorList>
            <person name="Minardi D."/>
            <person name="Oidtmann B."/>
            <person name="Van Der Giezen M."/>
            <person name="Studholme D.J."/>
        </authorList>
    </citation>
    <scope>NUCLEOTIDE SEQUENCE [LARGE SCALE GENOMIC DNA]</scope>
    <source>
        <strain evidence="2 3">Da</strain>
    </source>
</reference>
<sequence>MVKSIKQLGLQKSVQRQLALQRNKPLKSNVYRFVDWLHVHTTEYHLYAPVEDEKTSAPPQWTSPARPAPKQGSRKHELKKAACLKCGSENYKVVNCPKCAPGESVRLLKEKMDKRESARNKKVTKLQGSANKSLGREAKIEGIVSVTTTLLDTGSDVTLVTAGVMHLPSRSTAQCSSSWSPWTPLVDQVAASSDECGDDGMHCATLNIQVPSAEDAEGQRNRR</sequence>
<protein>
    <recommendedName>
        <fullName evidence="4">Peptidase A2 domain-containing protein</fullName>
    </recommendedName>
</protein>
<evidence type="ECO:0000256" key="1">
    <source>
        <dbReference type="SAM" id="MobiDB-lite"/>
    </source>
</evidence>
<evidence type="ECO:0000313" key="2">
    <source>
        <dbReference type="EMBL" id="RHZ12330.1"/>
    </source>
</evidence>
<accession>A0A3R7A444</accession>
<gene>
    <name evidence="2" type="ORF">DYB37_012185</name>
</gene>
<organism evidence="2 3">
    <name type="scientific">Aphanomyces astaci</name>
    <name type="common">Crayfish plague agent</name>
    <dbReference type="NCBI Taxonomy" id="112090"/>
    <lineage>
        <taxon>Eukaryota</taxon>
        <taxon>Sar</taxon>
        <taxon>Stramenopiles</taxon>
        <taxon>Oomycota</taxon>
        <taxon>Saprolegniomycetes</taxon>
        <taxon>Saprolegniales</taxon>
        <taxon>Verrucalvaceae</taxon>
        <taxon>Aphanomyces</taxon>
    </lineage>
</organism>
<evidence type="ECO:0008006" key="4">
    <source>
        <dbReference type="Google" id="ProtNLM"/>
    </source>
</evidence>
<proteinExistence type="predicted"/>
<feature type="region of interest" description="Disordered" evidence="1">
    <location>
        <begin position="50"/>
        <end position="76"/>
    </location>
</feature>
<dbReference type="Proteomes" id="UP000285430">
    <property type="component" value="Unassembled WGS sequence"/>
</dbReference>